<feature type="transmembrane region" description="Helical" evidence="10">
    <location>
        <begin position="169"/>
        <end position="190"/>
    </location>
</feature>
<evidence type="ECO:0000259" key="12">
    <source>
        <dbReference type="Pfam" id="PF16916"/>
    </source>
</evidence>
<comment type="similarity">
    <text evidence="2">Belongs to the cation diffusion facilitator (CDF) transporter (TC 2.A.4) family. SLC30A subfamily.</text>
</comment>
<keyword evidence="14" id="KW-1185">Reference proteome</keyword>
<dbReference type="InterPro" id="IPR002524">
    <property type="entry name" value="Cation_efflux"/>
</dbReference>
<feature type="transmembrane region" description="Helical" evidence="10">
    <location>
        <begin position="97"/>
        <end position="121"/>
    </location>
</feature>
<dbReference type="OrthoDB" id="9809646at2"/>
<evidence type="ECO:0000256" key="4">
    <source>
        <dbReference type="ARBA" id="ARBA00022692"/>
    </source>
</evidence>
<evidence type="ECO:0000256" key="9">
    <source>
        <dbReference type="SAM" id="MobiDB-lite"/>
    </source>
</evidence>
<keyword evidence="5" id="KW-0864">Zinc transport</keyword>
<evidence type="ECO:0000256" key="5">
    <source>
        <dbReference type="ARBA" id="ARBA00022906"/>
    </source>
</evidence>
<comment type="caution">
    <text evidence="13">The sequence shown here is derived from an EMBL/GenBank/DDBJ whole genome shotgun (WGS) entry which is preliminary data.</text>
</comment>
<protein>
    <submittedName>
        <fullName evidence="13">Cation transporter</fullName>
    </submittedName>
</protein>
<dbReference type="Proteomes" id="UP000295096">
    <property type="component" value="Unassembled WGS sequence"/>
</dbReference>
<dbReference type="GO" id="GO:0005886">
    <property type="term" value="C:plasma membrane"/>
    <property type="evidence" value="ECO:0007669"/>
    <property type="project" value="TreeGrafter"/>
</dbReference>
<organism evidence="13 14">
    <name type="scientific">Dankookia rubra</name>
    <dbReference type="NCBI Taxonomy" id="1442381"/>
    <lineage>
        <taxon>Bacteria</taxon>
        <taxon>Pseudomonadati</taxon>
        <taxon>Pseudomonadota</taxon>
        <taxon>Alphaproteobacteria</taxon>
        <taxon>Acetobacterales</taxon>
        <taxon>Roseomonadaceae</taxon>
        <taxon>Dankookia</taxon>
    </lineage>
</organism>
<keyword evidence="7" id="KW-0406">Ion transport</keyword>
<dbReference type="InterPro" id="IPR058533">
    <property type="entry name" value="Cation_efflux_TM"/>
</dbReference>
<evidence type="ECO:0000256" key="2">
    <source>
        <dbReference type="ARBA" id="ARBA00008873"/>
    </source>
</evidence>
<evidence type="ECO:0000259" key="11">
    <source>
        <dbReference type="Pfam" id="PF01545"/>
    </source>
</evidence>
<evidence type="ECO:0000313" key="13">
    <source>
        <dbReference type="EMBL" id="TDH62473.1"/>
    </source>
</evidence>
<keyword evidence="8 10" id="KW-0472">Membrane</keyword>
<keyword evidence="6 10" id="KW-1133">Transmembrane helix</keyword>
<feature type="transmembrane region" description="Helical" evidence="10">
    <location>
        <begin position="137"/>
        <end position="157"/>
    </location>
</feature>
<dbReference type="PANTHER" id="PTHR11562">
    <property type="entry name" value="CATION EFFLUX PROTEIN/ ZINC TRANSPORTER"/>
    <property type="match status" value="1"/>
</dbReference>
<dbReference type="NCBIfam" id="TIGR01297">
    <property type="entry name" value="CDF"/>
    <property type="match status" value="1"/>
</dbReference>
<evidence type="ECO:0000256" key="6">
    <source>
        <dbReference type="ARBA" id="ARBA00022989"/>
    </source>
</evidence>
<evidence type="ECO:0000256" key="10">
    <source>
        <dbReference type="SAM" id="Phobius"/>
    </source>
</evidence>
<dbReference type="PANTHER" id="PTHR11562:SF17">
    <property type="entry name" value="RE54080P-RELATED"/>
    <property type="match status" value="1"/>
</dbReference>
<dbReference type="InterPro" id="IPR027469">
    <property type="entry name" value="Cation_efflux_TMD_sf"/>
</dbReference>
<feature type="domain" description="Cation efflux protein cytoplasmic" evidence="12">
    <location>
        <begin position="236"/>
        <end position="304"/>
    </location>
</feature>
<dbReference type="Pfam" id="PF16916">
    <property type="entry name" value="ZT_dimer"/>
    <property type="match status" value="1"/>
</dbReference>
<feature type="region of interest" description="Disordered" evidence="9">
    <location>
        <begin position="1"/>
        <end position="31"/>
    </location>
</feature>
<keyword evidence="5" id="KW-0862">Zinc</keyword>
<evidence type="ECO:0000256" key="8">
    <source>
        <dbReference type="ARBA" id="ARBA00023136"/>
    </source>
</evidence>
<dbReference type="Gene3D" id="1.20.1510.10">
    <property type="entry name" value="Cation efflux protein transmembrane domain"/>
    <property type="match status" value="1"/>
</dbReference>
<dbReference type="InterPro" id="IPR050681">
    <property type="entry name" value="CDF/SLC30A"/>
</dbReference>
<dbReference type="GO" id="GO:0005385">
    <property type="term" value="F:zinc ion transmembrane transporter activity"/>
    <property type="evidence" value="ECO:0007669"/>
    <property type="project" value="TreeGrafter"/>
</dbReference>
<feature type="domain" description="Cation efflux protein transmembrane" evidence="11">
    <location>
        <begin position="38"/>
        <end position="223"/>
    </location>
</feature>
<gene>
    <name evidence="13" type="ORF">E2C06_11420</name>
</gene>
<dbReference type="InterPro" id="IPR027470">
    <property type="entry name" value="Cation_efflux_CTD"/>
</dbReference>
<name>A0A4R5QHM6_9PROT</name>
<evidence type="ECO:0000313" key="14">
    <source>
        <dbReference type="Proteomes" id="UP000295096"/>
    </source>
</evidence>
<sequence>MGHSHHVHDHHGHDHAHGHGHAHHRHGPRPEERGFALGVSLNLGFVALEVAAGLIAASMALLADAGHNLSDVLGLVLAWVAVRLARRLPSRRRTYGFHRASILAALANAMLLLVAVGAIALESVQRLIAPEPVATGWMLWVAAAGIVVNGATALLFARGREADINRRGAYLHMVADAGVSAGVVAGALLIQATGWLWVDPVLGLIIAGVILVGTWGLLRESVDLAMDAVPPAIDPAAVGGFLAAQAGVTEVHDLHIWAISTTETALTAHLVRPGAAMDDGFLTALCGELRTRFGIGHATLQVESGDPAHPCAQAPAETL</sequence>
<feature type="transmembrane region" description="Helical" evidence="10">
    <location>
        <begin position="68"/>
        <end position="85"/>
    </location>
</feature>
<keyword evidence="3" id="KW-0813">Transport</keyword>
<evidence type="ECO:0000256" key="1">
    <source>
        <dbReference type="ARBA" id="ARBA00004141"/>
    </source>
</evidence>
<proteinExistence type="inferred from homology"/>
<feature type="transmembrane region" description="Helical" evidence="10">
    <location>
        <begin position="196"/>
        <end position="218"/>
    </location>
</feature>
<accession>A0A4R5QHM6</accession>
<dbReference type="RefSeq" id="WP_133288736.1">
    <property type="nucleotide sequence ID" value="NZ_SMSJ01000011.1"/>
</dbReference>
<feature type="transmembrane region" description="Helical" evidence="10">
    <location>
        <begin position="35"/>
        <end position="62"/>
    </location>
</feature>
<evidence type="ECO:0000256" key="3">
    <source>
        <dbReference type="ARBA" id="ARBA00022448"/>
    </source>
</evidence>
<evidence type="ECO:0000256" key="7">
    <source>
        <dbReference type="ARBA" id="ARBA00023065"/>
    </source>
</evidence>
<dbReference type="SUPFAM" id="SSF161111">
    <property type="entry name" value="Cation efflux protein transmembrane domain-like"/>
    <property type="match status" value="1"/>
</dbReference>
<reference evidence="13 14" key="1">
    <citation type="journal article" date="2016" name="J. Microbiol.">
        <title>Dankookia rubra gen. nov., sp. nov., an alphaproteobacterium isolated from sediment of a shallow stream.</title>
        <authorList>
            <person name="Kim W.H."/>
            <person name="Kim D.H."/>
            <person name="Kang K."/>
            <person name="Ahn T.Y."/>
        </authorList>
    </citation>
    <scope>NUCLEOTIDE SEQUENCE [LARGE SCALE GENOMIC DNA]</scope>
    <source>
        <strain evidence="13 14">JCM30602</strain>
    </source>
</reference>
<comment type="subcellular location">
    <subcellularLocation>
        <location evidence="1">Membrane</location>
        <topology evidence="1">Multi-pass membrane protein</topology>
    </subcellularLocation>
</comment>
<dbReference type="AlphaFoldDB" id="A0A4R5QHM6"/>
<keyword evidence="4 10" id="KW-0812">Transmembrane</keyword>
<feature type="compositionally biased region" description="Basic residues" evidence="9">
    <location>
        <begin position="18"/>
        <end position="27"/>
    </location>
</feature>
<feature type="compositionally biased region" description="Basic residues" evidence="9">
    <location>
        <begin position="1"/>
        <end position="10"/>
    </location>
</feature>
<dbReference type="Pfam" id="PF01545">
    <property type="entry name" value="Cation_efflux"/>
    <property type="match status" value="1"/>
</dbReference>
<dbReference type="EMBL" id="SMSJ01000011">
    <property type="protein sequence ID" value="TDH62473.1"/>
    <property type="molecule type" value="Genomic_DNA"/>
</dbReference>